<dbReference type="Gene3D" id="3.40.50.1220">
    <property type="entry name" value="TPP-binding domain"/>
    <property type="match status" value="1"/>
</dbReference>
<evidence type="ECO:0000313" key="2">
    <source>
        <dbReference type="Proteomes" id="UP000568063"/>
    </source>
</evidence>
<dbReference type="EMBL" id="JACDUM010000004">
    <property type="protein sequence ID" value="MBA2861001.1"/>
    <property type="molecule type" value="Genomic_DNA"/>
</dbReference>
<protein>
    <submittedName>
        <fullName evidence="1">NAD-dependent SIR2 family protein deacetylase</fullName>
    </submittedName>
</protein>
<dbReference type="GeneID" id="4928657"/>
<dbReference type="Proteomes" id="UP000568063">
    <property type="component" value="Unassembled WGS sequence"/>
</dbReference>
<dbReference type="AlphaFoldDB" id="A0A7J9PCX1"/>
<dbReference type="Pfam" id="PF13289">
    <property type="entry name" value="SIR2_2"/>
    <property type="match status" value="1"/>
</dbReference>
<organism evidence="1 2">
    <name type="scientific">Methanococcus maripaludis</name>
    <name type="common">Methanococcus deltae</name>
    <dbReference type="NCBI Taxonomy" id="39152"/>
    <lineage>
        <taxon>Archaea</taxon>
        <taxon>Methanobacteriati</taxon>
        <taxon>Methanobacteriota</taxon>
        <taxon>Methanomada group</taxon>
        <taxon>Methanococci</taxon>
        <taxon>Methanococcales</taxon>
        <taxon>Methanococcaceae</taxon>
        <taxon>Methanococcus</taxon>
    </lineage>
</organism>
<accession>A0A7J9PCX1</accession>
<comment type="caution">
    <text evidence="1">The sequence shown here is derived from an EMBL/GenBank/DDBJ whole genome shotgun (WGS) entry which is preliminary data.</text>
</comment>
<dbReference type="InterPro" id="IPR029035">
    <property type="entry name" value="DHS-like_NAD/FAD-binding_dom"/>
</dbReference>
<dbReference type="SUPFAM" id="SSF48452">
    <property type="entry name" value="TPR-like"/>
    <property type="match status" value="1"/>
</dbReference>
<dbReference type="SUPFAM" id="SSF52467">
    <property type="entry name" value="DHS-like NAD/FAD-binding domain"/>
    <property type="match status" value="1"/>
</dbReference>
<dbReference type="RefSeq" id="WP_011868919.1">
    <property type="nucleotide sequence ID" value="NZ_JACDUM010000004.1"/>
</dbReference>
<proteinExistence type="predicted"/>
<gene>
    <name evidence="1" type="ORF">HNP91_001833</name>
</gene>
<reference evidence="1 2" key="1">
    <citation type="submission" date="2020-07" db="EMBL/GenBank/DDBJ databases">
        <title>Genomic Encyclopedia of Type Strains, Phase IV (KMG-V): Genome sequencing to study the core and pangenomes of soil and plant-associated prokaryotes.</title>
        <authorList>
            <person name="Whitman W."/>
        </authorList>
    </citation>
    <scope>NUCLEOTIDE SEQUENCE [LARGE SCALE GENOMIC DNA]</scope>
    <source>
        <strain evidence="1 2">C9</strain>
    </source>
</reference>
<evidence type="ECO:0000313" key="1">
    <source>
        <dbReference type="EMBL" id="MBA2861001.1"/>
    </source>
</evidence>
<dbReference type="InterPro" id="IPR011990">
    <property type="entry name" value="TPR-like_helical_dom_sf"/>
</dbReference>
<name>A0A7J9PCX1_METMI</name>
<sequence>MEILENLLKELNFHELHDHELSFFVGSGISVNSGMPLVSELINTILKTVMDSKKHVDKISNQKIPFEVFMNIFGEYSKELLDIYSGGIPNTNHKLIAKLAREGHVCSIYTTNFDELIELALNNEGLSENIDYKVYRTEKEIENSFKDSELLKIYKIHGCISKINSLRHTIRNVAFRENILIREKILKKMLNETSKLIIMGYSFSDFYDINPIFEQNQNIKKEIIVVNHDLRNDVKIDKSVTKPMLNNNCWDITINTDDFVKVLWKIHLKDKYILDNINHDWKNNIKNWFEKIHFGYKEYISTILFIQQGQIELGNYYCNKGMSKADSEFLKLELYLLKLLIIRSLKKIEKSDRYIKKAKKCIELLNNQDIAAYGSVNIAEFYLLVENYPKFEEEYHNLNVIMDSITNNIIISKYHRLGIQYCIIKGQYAEVLTLCDRLLDFQLKNGLIIDIPVTMHLKFKAYLELNDIVGAQNSLFELKNIPGLTNLTYQPFIELSEIEYMVKCKKINISEINHEIEKIWFKNENFQNNFVFDVFDKHADYLLKKYNKD</sequence>